<sequence length="554" mass="59273">MSSLLSLVPEPGPLLSLLNSRTSALGRWLRTHLPSPGHCLVPHVLVSSELSLSPSALTCLLRTRVFEPLLCTSPDISVTALHDSDFPDYAVVCSLTALHPAASLSFPETSPLQISPGSTVLYLSTYPPDLSDPAHFHACTFLPNSLHPSPAPRPDAPLNPEVDLVSLKASSPLMGQDKWLGGVPSPTTSTVYGVPGGAQRVLKIDPDTGLVEEVGPAFPGKFKWLRGVPVGPEHTDGRYPKGLCFCLPSNASTVLVIDPATDSVFEIGGPFKGDWLWHGGNLAADGCIYAIPANAARVMKVNCRTLEAELVGPVFEGRQKWYGGLLAKNGCVYGIPQQADGVLKIDPANQEYTQFGSGQLPRSTKFRQEGGWMWHGGMTSLDETIVYGFPNNSDHVLRIDTADDSISMLGGPDVLESGRHRVPQDGRYKYLGGAVDDDGNGYCFPCDAERVLMIDAANDTVRCIGPALLEGENKWQNGFTGPDGCVYAVPQRSAGVIRIVPGSKTGGEPRVEMLECGPDYDGCKEKFEGGELASDGSIVCIPLRAKHVLQIKPK</sequence>
<dbReference type="InterPro" id="IPR011045">
    <property type="entry name" value="N2O_reductase_N"/>
</dbReference>
<name>A0ABQ6M8A3_9STRA</name>
<organism evidence="1 2">
    <name type="scientific">Tetraparma gracilis</name>
    <dbReference type="NCBI Taxonomy" id="2962635"/>
    <lineage>
        <taxon>Eukaryota</taxon>
        <taxon>Sar</taxon>
        <taxon>Stramenopiles</taxon>
        <taxon>Ochrophyta</taxon>
        <taxon>Bolidophyceae</taxon>
        <taxon>Parmales</taxon>
        <taxon>Triparmaceae</taxon>
        <taxon>Tetraparma</taxon>
    </lineage>
</organism>
<evidence type="ECO:0000313" key="1">
    <source>
        <dbReference type="EMBL" id="GMI21407.1"/>
    </source>
</evidence>
<reference evidence="1 2" key="1">
    <citation type="journal article" date="2023" name="Commun. Biol.">
        <title>Genome analysis of Parmales, the sister group of diatoms, reveals the evolutionary specialization of diatoms from phago-mixotrophs to photoautotrophs.</title>
        <authorList>
            <person name="Ban H."/>
            <person name="Sato S."/>
            <person name="Yoshikawa S."/>
            <person name="Yamada K."/>
            <person name="Nakamura Y."/>
            <person name="Ichinomiya M."/>
            <person name="Sato N."/>
            <person name="Blanc-Mathieu R."/>
            <person name="Endo H."/>
            <person name="Kuwata A."/>
            <person name="Ogata H."/>
        </authorList>
    </citation>
    <scope>NUCLEOTIDE SEQUENCE [LARGE SCALE GENOMIC DNA]</scope>
</reference>
<dbReference type="Proteomes" id="UP001165060">
    <property type="component" value="Unassembled WGS sequence"/>
</dbReference>
<keyword evidence="2" id="KW-1185">Reference proteome</keyword>
<evidence type="ECO:0000313" key="2">
    <source>
        <dbReference type="Proteomes" id="UP001165060"/>
    </source>
</evidence>
<accession>A0ABQ6M8A3</accession>
<gene>
    <name evidence="1" type="ORF">TeGR_g15032</name>
</gene>
<dbReference type="EMBL" id="BRYB01001244">
    <property type="protein sequence ID" value="GMI21407.1"/>
    <property type="molecule type" value="Genomic_DNA"/>
</dbReference>
<comment type="caution">
    <text evidence="1">The sequence shown here is derived from an EMBL/GenBank/DDBJ whole genome shotgun (WGS) entry which is preliminary data.</text>
</comment>
<dbReference type="SUPFAM" id="SSF50974">
    <property type="entry name" value="Nitrous oxide reductase, N-terminal domain"/>
    <property type="match status" value="1"/>
</dbReference>
<protein>
    <submittedName>
        <fullName evidence="1">Uncharacterized protein</fullName>
    </submittedName>
</protein>
<proteinExistence type="predicted"/>